<feature type="region of interest" description="Disordered" evidence="1">
    <location>
        <begin position="317"/>
        <end position="342"/>
    </location>
</feature>
<evidence type="ECO:0000313" key="2">
    <source>
        <dbReference type="EMBL" id="KAK9030270.1"/>
    </source>
</evidence>
<protein>
    <submittedName>
        <fullName evidence="2">Uncharacterized protein</fullName>
    </submittedName>
</protein>
<accession>A0ABR2SYF4</accession>
<evidence type="ECO:0000313" key="3">
    <source>
        <dbReference type="Proteomes" id="UP001396334"/>
    </source>
</evidence>
<dbReference type="EMBL" id="JBBPBN010000010">
    <property type="protein sequence ID" value="KAK9030270.1"/>
    <property type="molecule type" value="Genomic_DNA"/>
</dbReference>
<gene>
    <name evidence="2" type="ORF">V6N11_031698</name>
</gene>
<reference evidence="2 3" key="1">
    <citation type="journal article" date="2024" name="G3 (Bethesda)">
        <title>Genome assembly of Hibiscus sabdariffa L. provides insights into metabolisms of medicinal natural products.</title>
        <authorList>
            <person name="Kim T."/>
        </authorList>
    </citation>
    <scope>NUCLEOTIDE SEQUENCE [LARGE SCALE GENOMIC DNA]</scope>
    <source>
        <strain evidence="2">TK-2024</strain>
        <tissue evidence="2">Old leaves</tissue>
    </source>
</reference>
<keyword evidence="3" id="KW-1185">Reference proteome</keyword>
<dbReference type="Proteomes" id="UP001396334">
    <property type="component" value="Unassembled WGS sequence"/>
</dbReference>
<proteinExistence type="predicted"/>
<name>A0ABR2SYF4_9ROSI</name>
<comment type="caution">
    <text evidence="2">The sequence shown here is derived from an EMBL/GenBank/DDBJ whole genome shotgun (WGS) entry which is preliminary data.</text>
</comment>
<sequence length="406" mass="43937">MVSRAIVPSVLFYCGFCSLKIEGYNVAGNETQREGYYVQSGNSENIGFSQRVDNHVQAYNHTVGHVPGPSYSIQQGYAFPSQHGMMFHNNQGIPVCSASSVTGSYSQTAVKQFPYLAGGGSSSNIPADLNSQSFQPLVNLPSAPMSFASSSPITSAMNGGAWCPDSVADTKLHQQCFPLLVSQPVPFSTSSVVPMNLQESNTSLTCESPSGGLPMSPHIVNSQQNNVDSFLERSLEPEPVLCSDAEDINGALAESRPALGGFLELQPVESQLVSPHVVTTQHNVVDYVLERSSESELVICPDVENIDGAFVDEQSESSQQSIHVQHESSRLESVAEQSKSSRQAVMVPTISNDLNVHSMVTRINRVANQVAHELAHWTSSLVNRCSFKFDYPAFIRDVVMSDTILS</sequence>
<organism evidence="2 3">
    <name type="scientific">Hibiscus sabdariffa</name>
    <name type="common">roselle</name>
    <dbReference type="NCBI Taxonomy" id="183260"/>
    <lineage>
        <taxon>Eukaryota</taxon>
        <taxon>Viridiplantae</taxon>
        <taxon>Streptophyta</taxon>
        <taxon>Embryophyta</taxon>
        <taxon>Tracheophyta</taxon>
        <taxon>Spermatophyta</taxon>
        <taxon>Magnoliopsida</taxon>
        <taxon>eudicotyledons</taxon>
        <taxon>Gunneridae</taxon>
        <taxon>Pentapetalae</taxon>
        <taxon>rosids</taxon>
        <taxon>malvids</taxon>
        <taxon>Malvales</taxon>
        <taxon>Malvaceae</taxon>
        <taxon>Malvoideae</taxon>
        <taxon>Hibiscus</taxon>
    </lineage>
</organism>
<evidence type="ECO:0000256" key="1">
    <source>
        <dbReference type="SAM" id="MobiDB-lite"/>
    </source>
</evidence>